<dbReference type="GO" id="GO:0004553">
    <property type="term" value="F:hydrolase activity, hydrolyzing O-glycosyl compounds"/>
    <property type="evidence" value="ECO:0007669"/>
    <property type="project" value="InterPro"/>
</dbReference>
<dbReference type="InterPro" id="IPR016134">
    <property type="entry name" value="Dockerin_dom"/>
</dbReference>
<dbReference type="EMBL" id="JACHXK010000016">
    <property type="protein sequence ID" value="MBB3113133.1"/>
    <property type="molecule type" value="Genomic_DNA"/>
</dbReference>
<evidence type="ECO:0000313" key="20">
    <source>
        <dbReference type="Proteomes" id="UP000570361"/>
    </source>
</evidence>
<dbReference type="PROSITE" id="PS50853">
    <property type="entry name" value="FN3"/>
    <property type="match status" value="4"/>
</dbReference>
<evidence type="ECO:0000256" key="11">
    <source>
        <dbReference type="ARBA" id="ARBA00023316"/>
    </source>
</evidence>
<dbReference type="SUPFAM" id="SSF51126">
    <property type="entry name" value="Pectin lyase-like"/>
    <property type="match status" value="2"/>
</dbReference>
<name>A0A7W5B2A7_9BACL</name>
<proteinExistence type="inferred from homology"/>
<dbReference type="InterPro" id="IPR002105">
    <property type="entry name" value="Dockerin_1_rpt"/>
</dbReference>
<evidence type="ECO:0000256" key="8">
    <source>
        <dbReference type="ARBA" id="ARBA00023180"/>
    </source>
</evidence>
<dbReference type="InterPro" id="IPR002102">
    <property type="entry name" value="Cohesin_dom"/>
</dbReference>
<feature type="domain" description="Fibronectin type-III" evidence="17">
    <location>
        <begin position="1123"/>
        <end position="1213"/>
    </location>
</feature>
<feature type="domain" description="Fibronectin type-III" evidence="17">
    <location>
        <begin position="731"/>
        <end position="824"/>
    </location>
</feature>
<dbReference type="InterPro" id="IPR008965">
    <property type="entry name" value="CBM2/CBM3_carb-bd_dom_sf"/>
</dbReference>
<evidence type="ECO:0000256" key="2">
    <source>
        <dbReference type="ARBA" id="ARBA00010980"/>
    </source>
</evidence>
<dbReference type="GO" id="GO:0046872">
    <property type="term" value="F:metal ion binding"/>
    <property type="evidence" value="ECO:0007669"/>
    <property type="project" value="UniProtKB-KW"/>
</dbReference>
<evidence type="ECO:0000256" key="14">
    <source>
        <dbReference type="PROSITE-ProRule" id="PRU10040"/>
    </source>
</evidence>
<evidence type="ECO:0000256" key="16">
    <source>
        <dbReference type="SAM" id="SignalP"/>
    </source>
</evidence>
<feature type="region of interest" description="Disordered" evidence="15">
    <location>
        <begin position="521"/>
        <end position="541"/>
    </location>
</feature>
<dbReference type="PANTHER" id="PTHR42970:SF1">
    <property type="entry name" value="PECTATE LYASE C-RELATED"/>
    <property type="match status" value="1"/>
</dbReference>
<dbReference type="GO" id="GO:0042545">
    <property type="term" value="P:cell wall modification"/>
    <property type="evidence" value="ECO:0007669"/>
    <property type="project" value="InterPro"/>
</dbReference>
<evidence type="ECO:0000256" key="5">
    <source>
        <dbReference type="ARBA" id="ARBA00022723"/>
    </source>
</evidence>
<dbReference type="GO" id="GO:0030599">
    <property type="term" value="F:pectinesterase activity"/>
    <property type="evidence" value="ECO:0007669"/>
    <property type="project" value="InterPro"/>
</dbReference>
<feature type="domain" description="Fibronectin type-III" evidence="17">
    <location>
        <begin position="1305"/>
        <end position="1397"/>
    </location>
</feature>
<feature type="domain" description="Dockerin" evidence="18">
    <location>
        <begin position="1912"/>
        <end position="1976"/>
    </location>
</feature>
<evidence type="ECO:0000256" key="15">
    <source>
        <dbReference type="SAM" id="MobiDB-lite"/>
    </source>
</evidence>
<dbReference type="InterPro" id="IPR036439">
    <property type="entry name" value="Dockerin_dom_sf"/>
</dbReference>
<keyword evidence="20" id="KW-1185">Reference proteome</keyword>
<evidence type="ECO:0000256" key="6">
    <source>
        <dbReference type="ARBA" id="ARBA00022801"/>
    </source>
</evidence>
<dbReference type="InterPro" id="IPR012334">
    <property type="entry name" value="Pectin_lyas_fold"/>
</dbReference>
<accession>A0A7W5B2A7</accession>
<dbReference type="Gene3D" id="2.60.40.680">
    <property type="match status" value="1"/>
</dbReference>
<evidence type="ECO:0000259" key="17">
    <source>
        <dbReference type="PROSITE" id="PS50853"/>
    </source>
</evidence>
<dbReference type="Gene3D" id="2.60.120.200">
    <property type="match status" value="1"/>
</dbReference>
<evidence type="ECO:0000256" key="9">
    <source>
        <dbReference type="ARBA" id="ARBA00023239"/>
    </source>
</evidence>
<dbReference type="PROSITE" id="PS51766">
    <property type="entry name" value="DOCKERIN"/>
    <property type="match status" value="1"/>
</dbReference>
<dbReference type="Pfam" id="PF00404">
    <property type="entry name" value="Dockerin_1"/>
    <property type="match status" value="1"/>
</dbReference>
<sequence>MRKILPVALAVSMVSTMFAGITSADTTQSAATLALPAFPGAEGGGMYTTGGRGGEVYEVTTLADSGPGSLREAVSRSNTTVVFRVGGTIHLQSPLKITGSNLTIAGQTAPGDGVTVSDYATYFEADNIIVRYMRFRLGDRYPSEDDAFGGRYHKDIIIDHSSFSWSVDEVLSMYVNENTTVQYSIISESMLMTSHQKGRHGYAGIWGGNNASFHHNLIAHNVSRNPRFAGSPDFPTDMYNNTIYDWGFFSSYGGEQGNYNLRNNYYKYGPSTYRSVRDQVFVGVSADTRIFIDGNVMDGSPEVTADNWKGVGDVANPESVLTEPVQMPNPPVPDSAEAAYEKVLASAGAILPKRDAIDARVVQEVKDRGGRHINSQKEVGGYLEFPENVSTLADDDHDGMPNDWETANGLNPIDAADRNGIHASGYTNLEHYLNGIVGNGSLNPEAAIVSPADHTTVTEGSTVNIEATAADPDGSVAKVEFFLNDLKLGEDATAPYSYEWKNVQDGSYYLTVRAIDDTGTSTQSSNVGIHVNKKGSTEPWKSADIGSPGIKGHTQLGETASDVTVKSAGDIDGTVDRFHYAYQKLTGNGEVVARVERITGTDDEAEAGVMIRDSLAPSAKFASLMMSFVKYGKKSIALQRLNDGDKVTRVEPEAFLNTPYWVKLVRLGNQFTSLVSENGADWSVVDATEIPMGETVYFGLAADASKADDDVDKYNTSVFSQAAVHALDADFPLAPTEVKAEAADKAVNLSWHQVAPAEGYNVHRSEIPSGPFAQIAAGVTATAYADNNLIPGKAYYYYVTAQNSKGTSFNSAIVEATPTGTPETVYYIDEDFEDTELGTTPTGFTFLPNPQDADHKVAAAEVPTGTTGNSSDQALILYDNGVGSSELFRKFAPQTGKFVLEVDITSPGWPGTSTVLNLQDENGTKTALSLQLRKPTAPAAESNYTLIYKKNGADYKLIDPPANNQWYALKVVANVAAQTADIYIDNKLVEDNAPLESDLRTTGIGRISAKTPGTGKGTIYYDNLKVYVEPVESPNGLSAVPGNGKVQLGWTAAEGASTYTIKRGTTDGGPYETVASGVTDVTYIDETVENDVTYYYVVTAVGATGESPASNQAVVTPSTAAVKPEAPVGLAASPRSAQADLAWQSVDNAIHYSVKRSANPEGPFETVASEVTATTFRAGGLDNGTTYYYAVSASSIGGEGDNSASVAVTPAANLNTPVVTVSPATHTVDLQWENVTGASFYQVQRADSVAGPYTLIADNVTGTTYTDTGLAPGSAHYYKVTAANEATRSLDSRAAGVRLAANDGTPAAPVGLSAVPDDGKITLSWNPVAGATSYTVKRGETPAGPFTAVAQDLTDSNFTDTGLTNGQTYYYVVAAANEAGEGVSSAIVGEVPATVLTVAADGTGQYTKVQDAINAVPNNSSAPTIIKIKNGTYREKLDLSSSKTNVRMIGESREGTVLVYGDAASTLDANGNPLGTSNSYSFRVQGSGFTGEHLTIQNDAGISAGQAVALYANADRLTFRDVSLRGHQDTLYANNGRHYYMDSYIEGTVDFIFGNATALFDNSIIHSVGGGYVTAASTGAGKTGYVFLNSRITAEEGVTGVALGRPWRGDANVIYINSYLGGHIAPTGWNNWGNVNNERTARYGEYASYGPGADPKSRYTWARQLTTEEAAVYTVGNIFSGSDQWQPQQEYGYAMEEVSSVPSAQLSGPAKVTAGGHAFDIEYGLAAVDEDVYAQDIRVSFNADQLEFVGVNSADESKFLVVEHAVTQPGQLRILGVHVGEGQTDPNGKLIKLTFKARASAEGSAAITVAVTKANGEGTESSLPERSLSVAIAAVVDKAALEALIANAQQIHDAAVEGSKIGNYPVGSKALLQAAIDQAKTVFADHAATGEQVAQAISALDQALKSFQASVVVNVPGDNNNDGSLSVGDLAMMARAYGKTNADPDWESVKASDLNQDGKIDIVDLTIMARQIMNWQ</sequence>
<evidence type="ECO:0000256" key="13">
    <source>
        <dbReference type="ARBA" id="ARBA00025679"/>
    </source>
</evidence>
<evidence type="ECO:0000313" key="19">
    <source>
        <dbReference type="EMBL" id="MBB3113133.1"/>
    </source>
</evidence>
<dbReference type="InterPro" id="IPR018247">
    <property type="entry name" value="EF_Hand_1_Ca_BS"/>
</dbReference>
<comment type="similarity">
    <text evidence="2">Belongs to the polysaccharide lyase 1 family.</text>
</comment>
<dbReference type="CDD" id="cd00063">
    <property type="entry name" value="FN3"/>
    <property type="match status" value="5"/>
</dbReference>
<evidence type="ECO:0000256" key="3">
    <source>
        <dbReference type="ARBA" id="ARBA00012272"/>
    </source>
</evidence>
<dbReference type="Gene3D" id="2.60.40.10">
    <property type="entry name" value="Immunoglobulins"/>
    <property type="match status" value="6"/>
</dbReference>
<dbReference type="Gene3D" id="2.160.20.10">
    <property type="entry name" value="Single-stranded right-handed beta-helix, Pectin lyase-like"/>
    <property type="match status" value="2"/>
</dbReference>
<reference evidence="19 20" key="1">
    <citation type="submission" date="2020-08" db="EMBL/GenBank/DDBJ databases">
        <title>Genomic Encyclopedia of Type Strains, Phase III (KMG-III): the genomes of soil and plant-associated and newly described type strains.</title>
        <authorList>
            <person name="Whitman W."/>
        </authorList>
    </citation>
    <scope>NUCLEOTIDE SEQUENCE [LARGE SCALE GENOMIC DNA]</scope>
    <source>
        <strain evidence="19 20">CECT 5862</strain>
    </source>
</reference>
<dbReference type="CDD" id="cd14254">
    <property type="entry name" value="Dockerin_II"/>
    <property type="match status" value="1"/>
</dbReference>
<feature type="chain" id="PRO_5038734615" description="Probable pectate lyase C" evidence="16">
    <location>
        <begin position="20"/>
        <end position="1976"/>
    </location>
</feature>
<dbReference type="InterPro" id="IPR011050">
    <property type="entry name" value="Pectin_lyase_fold/virulence"/>
</dbReference>
<keyword evidence="10" id="KW-0119">Carbohydrate metabolism</keyword>
<dbReference type="InterPro" id="IPR013783">
    <property type="entry name" value="Ig-like_fold"/>
</dbReference>
<evidence type="ECO:0000256" key="1">
    <source>
        <dbReference type="ARBA" id="ARBA00000695"/>
    </source>
</evidence>
<dbReference type="PANTHER" id="PTHR42970">
    <property type="entry name" value="PECTATE LYASE C-RELATED"/>
    <property type="match status" value="1"/>
</dbReference>
<dbReference type="SUPFAM" id="SSF49384">
    <property type="entry name" value="Carbohydrate-binding domain"/>
    <property type="match status" value="1"/>
</dbReference>
<dbReference type="InterPro" id="IPR036116">
    <property type="entry name" value="FN3_sf"/>
</dbReference>
<keyword evidence="9" id="KW-0456">Lyase</keyword>
<dbReference type="Pfam" id="PF00041">
    <property type="entry name" value="fn3"/>
    <property type="match status" value="1"/>
</dbReference>
<keyword evidence="8" id="KW-0325">Glycoprotein</keyword>
<keyword evidence="6" id="KW-0378">Hydrolase</keyword>
<keyword evidence="12" id="KW-0624">Polysaccharide degradation</keyword>
<dbReference type="SMART" id="SM00060">
    <property type="entry name" value="FN3"/>
    <property type="match status" value="5"/>
</dbReference>
<dbReference type="SUPFAM" id="SSF49265">
    <property type="entry name" value="Fibronectin type III"/>
    <property type="match status" value="3"/>
</dbReference>
<dbReference type="PROSITE" id="PS00018">
    <property type="entry name" value="EF_HAND_1"/>
    <property type="match status" value="2"/>
</dbReference>
<keyword evidence="16" id="KW-0732">Signal</keyword>
<dbReference type="Pfam" id="PF00963">
    <property type="entry name" value="Cohesin"/>
    <property type="match status" value="1"/>
</dbReference>
<dbReference type="Gene3D" id="1.20.1270.90">
    <property type="entry name" value="AF1782-like"/>
    <property type="match status" value="1"/>
</dbReference>
<dbReference type="Proteomes" id="UP000570361">
    <property type="component" value="Unassembled WGS sequence"/>
</dbReference>
<protein>
    <recommendedName>
        <fullName evidence="4">Probable pectate lyase C</fullName>
        <ecNumber evidence="3">4.2.2.2</ecNumber>
    </recommendedName>
</protein>
<keyword evidence="11" id="KW-0961">Cell wall biogenesis/degradation</keyword>
<dbReference type="PROSITE" id="PS00503">
    <property type="entry name" value="PECTINESTERASE_2"/>
    <property type="match status" value="1"/>
</dbReference>
<keyword evidence="7" id="KW-0063">Aspartyl esterase</keyword>
<evidence type="ECO:0000256" key="12">
    <source>
        <dbReference type="ARBA" id="ARBA00023326"/>
    </source>
</evidence>
<dbReference type="Pfam" id="PF07554">
    <property type="entry name" value="FIVAR"/>
    <property type="match status" value="1"/>
</dbReference>
<dbReference type="GO" id="GO:0030246">
    <property type="term" value="F:carbohydrate binding"/>
    <property type="evidence" value="ECO:0007669"/>
    <property type="project" value="InterPro"/>
</dbReference>
<dbReference type="InterPro" id="IPR000070">
    <property type="entry name" value="Pectinesterase_cat"/>
</dbReference>
<gene>
    <name evidence="19" type="ORF">FHS18_005236</name>
</gene>
<dbReference type="RefSeq" id="WP_183603223.1">
    <property type="nucleotide sequence ID" value="NZ_JACHXK010000016.1"/>
</dbReference>
<evidence type="ECO:0000259" key="18">
    <source>
        <dbReference type="PROSITE" id="PS51766"/>
    </source>
</evidence>
<dbReference type="CDD" id="cd08547">
    <property type="entry name" value="Type_II_cohesin"/>
    <property type="match status" value="1"/>
</dbReference>
<dbReference type="EC" id="4.2.2.2" evidence="3"/>
<evidence type="ECO:0000256" key="4">
    <source>
        <dbReference type="ARBA" id="ARBA00016512"/>
    </source>
</evidence>
<dbReference type="InterPro" id="IPR003961">
    <property type="entry name" value="FN3_dom"/>
</dbReference>
<evidence type="ECO:0000256" key="7">
    <source>
        <dbReference type="ARBA" id="ARBA00023085"/>
    </source>
</evidence>
<dbReference type="Gene3D" id="1.10.1330.10">
    <property type="entry name" value="Dockerin domain"/>
    <property type="match status" value="1"/>
</dbReference>
<comment type="function">
    <text evidence="13">Pectinolytic enzyme consist of four classes of enzymes: pectin lyase, polygalacturonase, pectin methylesterase and rhamnogalacturonase. Among pectinolytic enzymes, pectin lyase is the most important in depolymerization of pectin, since it cleaves internal glycosidic bonds of highly methylated pectins. Favors pectate, the anion, over pectin, the methyl ester.</text>
</comment>
<dbReference type="InterPro" id="IPR052063">
    <property type="entry name" value="Polysaccharide_Lyase_1"/>
</dbReference>
<keyword evidence="5" id="KW-0479">Metal-binding</keyword>
<comment type="caution">
    <text evidence="19">The sequence shown here is derived from an EMBL/GenBank/DDBJ whole genome shotgun (WGS) entry which is preliminary data.</text>
</comment>
<dbReference type="GO" id="GO:0000272">
    <property type="term" value="P:polysaccharide catabolic process"/>
    <property type="evidence" value="ECO:0007669"/>
    <property type="project" value="UniProtKB-KW"/>
</dbReference>
<dbReference type="GO" id="GO:0030570">
    <property type="term" value="F:pectate lyase activity"/>
    <property type="evidence" value="ECO:0007669"/>
    <property type="project" value="UniProtKB-EC"/>
</dbReference>
<dbReference type="Pfam" id="PF01095">
    <property type="entry name" value="Pectinesterase"/>
    <property type="match status" value="1"/>
</dbReference>
<feature type="domain" description="Fibronectin type-III" evidence="17">
    <location>
        <begin position="1030"/>
        <end position="1122"/>
    </location>
</feature>
<organism evidence="19 20">
    <name type="scientific">Paenibacillus phyllosphaerae</name>
    <dbReference type="NCBI Taxonomy" id="274593"/>
    <lineage>
        <taxon>Bacteria</taxon>
        <taxon>Bacillati</taxon>
        <taxon>Bacillota</taxon>
        <taxon>Bacilli</taxon>
        <taxon>Bacillales</taxon>
        <taxon>Paenibacillaceae</taxon>
        <taxon>Paenibacillus</taxon>
    </lineage>
</organism>
<dbReference type="Pfam" id="PF17957">
    <property type="entry name" value="Big_7"/>
    <property type="match status" value="1"/>
</dbReference>
<dbReference type="SUPFAM" id="SSF63446">
    <property type="entry name" value="Type I dockerin domain"/>
    <property type="match status" value="1"/>
</dbReference>
<feature type="signal peptide" evidence="16">
    <location>
        <begin position="1"/>
        <end position="19"/>
    </location>
</feature>
<evidence type="ECO:0000256" key="10">
    <source>
        <dbReference type="ARBA" id="ARBA00023277"/>
    </source>
</evidence>
<dbReference type="InterPro" id="IPR033131">
    <property type="entry name" value="Pectinesterase_Asp_AS"/>
</dbReference>
<comment type="catalytic activity">
    <reaction evidence="1">
        <text>Eliminative cleavage of (1-&gt;4)-alpha-D-galacturonan to give oligosaccharides with 4-deoxy-alpha-D-galact-4-enuronosyl groups at their non-reducing ends.</text>
        <dbReference type="EC" id="4.2.2.2"/>
    </reaction>
</comment>
<feature type="active site" evidence="14">
    <location>
        <position position="1550"/>
    </location>
</feature>